<evidence type="ECO:0000256" key="2">
    <source>
        <dbReference type="ARBA" id="ARBA00023082"/>
    </source>
</evidence>
<dbReference type="InterPro" id="IPR039425">
    <property type="entry name" value="RNA_pol_sigma-70-like"/>
</dbReference>
<feature type="domain" description="RNA polymerase sigma-70 region 2" evidence="4">
    <location>
        <begin position="28"/>
        <end position="93"/>
    </location>
</feature>
<dbReference type="GO" id="GO:0016987">
    <property type="term" value="F:sigma factor activity"/>
    <property type="evidence" value="ECO:0007669"/>
    <property type="project" value="UniProtKB-KW"/>
</dbReference>
<proteinExistence type="predicted"/>
<sequence>MQVYPSYSNDQLFELLKCSDEGAFAEIFARYDSRIYAFILKMVKDQSIASDVTQEVFIRIWTKRNLLQEVRNMEAYIFTIATNLTLNQLKKRLRERQIRDELQMQWRHNKASNADNLLLLHDCESLVATIVEQLPPNKNVFIALAGKKD</sequence>
<reference evidence="5 6" key="1">
    <citation type="journal article" date="2017" name="Int. J. Syst. Evol. Microbiol.">
        <title>Arachidicoccus ginsenosidivorans sp. nov., with ginsenoside-converting activity isolated from ginseng cultivating soil.</title>
        <authorList>
            <person name="Siddiqi M.Z."/>
            <person name="Aslam Z."/>
            <person name="Im W.T."/>
        </authorList>
    </citation>
    <scope>NUCLEOTIDE SEQUENCE [LARGE SCALE GENOMIC DNA]</scope>
    <source>
        <strain evidence="5 6">Gsoil 809</strain>
    </source>
</reference>
<dbReference type="Proteomes" id="UP000321291">
    <property type="component" value="Chromosome"/>
</dbReference>
<dbReference type="InterPro" id="IPR007627">
    <property type="entry name" value="RNA_pol_sigma70_r2"/>
</dbReference>
<organism evidence="5 6">
    <name type="scientific">Arachidicoccus ginsenosidivorans</name>
    <dbReference type="NCBI Taxonomy" id="496057"/>
    <lineage>
        <taxon>Bacteria</taxon>
        <taxon>Pseudomonadati</taxon>
        <taxon>Bacteroidota</taxon>
        <taxon>Chitinophagia</taxon>
        <taxon>Chitinophagales</taxon>
        <taxon>Chitinophagaceae</taxon>
        <taxon>Arachidicoccus</taxon>
    </lineage>
</organism>
<evidence type="ECO:0000259" key="4">
    <source>
        <dbReference type="Pfam" id="PF04542"/>
    </source>
</evidence>
<dbReference type="PANTHER" id="PTHR43133">
    <property type="entry name" value="RNA POLYMERASE ECF-TYPE SIGMA FACTO"/>
    <property type="match status" value="1"/>
</dbReference>
<dbReference type="GO" id="GO:0006352">
    <property type="term" value="P:DNA-templated transcription initiation"/>
    <property type="evidence" value="ECO:0007669"/>
    <property type="project" value="InterPro"/>
</dbReference>
<gene>
    <name evidence="5" type="ORF">FSB73_20270</name>
</gene>
<dbReference type="OrthoDB" id="659577at2"/>
<keyword evidence="1" id="KW-0805">Transcription regulation</keyword>
<evidence type="ECO:0000256" key="1">
    <source>
        <dbReference type="ARBA" id="ARBA00023015"/>
    </source>
</evidence>
<dbReference type="RefSeq" id="WP_146786467.1">
    <property type="nucleotide sequence ID" value="NZ_CP042434.1"/>
</dbReference>
<dbReference type="SUPFAM" id="SSF88946">
    <property type="entry name" value="Sigma2 domain of RNA polymerase sigma factors"/>
    <property type="match status" value="1"/>
</dbReference>
<evidence type="ECO:0000256" key="3">
    <source>
        <dbReference type="ARBA" id="ARBA00023163"/>
    </source>
</evidence>
<dbReference type="AlphaFoldDB" id="A0A5B8VSS4"/>
<dbReference type="EMBL" id="CP042434">
    <property type="protein sequence ID" value="QEC73655.1"/>
    <property type="molecule type" value="Genomic_DNA"/>
</dbReference>
<name>A0A5B8VSS4_9BACT</name>
<evidence type="ECO:0000313" key="6">
    <source>
        <dbReference type="Proteomes" id="UP000321291"/>
    </source>
</evidence>
<dbReference type="InterPro" id="IPR013325">
    <property type="entry name" value="RNA_pol_sigma_r2"/>
</dbReference>
<dbReference type="Gene3D" id="1.10.1740.10">
    <property type="match status" value="1"/>
</dbReference>
<dbReference type="Pfam" id="PF04542">
    <property type="entry name" value="Sigma70_r2"/>
    <property type="match status" value="1"/>
</dbReference>
<protein>
    <recommendedName>
        <fullName evidence="4">RNA polymerase sigma-70 region 2 domain-containing protein</fullName>
    </recommendedName>
</protein>
<keyword evidence="2" id="KW-0731">Sigma factor</keyword>
<accession>A0A5B8VSS4</accession>
<keyword evidence="6" id="KW-1185">Reference proteome</keyword>
<dbReference type="PANTHER" id="PTHR43133:SF46">
    <property type="entry name" value="RNA POLYMERASE SIGMA-70 FACTOR ECF SUBFAMILY"/>
    <property type="match status" value="1"/>
</dbReference>
<dbReference type="KEGG" id="agi:FSB73_20270"/>
<keyword evidence="3" id="KW-0804">Transcription</keyword>
<evidence type="ECO:0000313" key="5">
    <source>
        <dbReference type="EMBL" id="QEC73655.1"/>
    </source>
</evidence>